<gene>
    <name evidence="2" type="ORF">PNE09_11920</name>
</gene>
<dbReference type="EMBL" id="JAQLXW010000020">
    <property type="protein sequence ID" value="MDB8004762.1"/>
    <property type="molecule type" value="Genomic_DNA"/>
</dbReference>
<feature type="transmembrane region" description="Helical" evidence="1">
    <location>
        <begin position="12"/>
        <end position="30"/>
    </location>
</feature>
<dbReference type="AlphaFoldDB" id="A0AAW6D7M9"/>
<evidence type="ECO:0000313" key="2">
    <source>
        <dbReference type="EMBL" id="MDB8004762.1"/>
    </source>
</evidence>
<keyword evidence="1" id="KW-1133">Transmembrane helix</keyword>
<feature type="transmembrane region" description="Helical" evidence="1">
    <location>
        <begin position="92"/>
        <end position="112"/>
    </location>
</feature>
<organism evidence="2 3">
    <name type="scientific">[Eubacterium] siraeum</name>
    <dbReference type="NCBI Taxonomy" id="39492"/>
    <lineage>
        <taxon>Bacteria</taxon>
        <taxon>Bacillati</taxon>
        <taxon>Bacillota</taxon>
        <taxon>Clostridia</taxon>
        <taxon>Eubacteriales</taxon>
        <taxon>Oscillospiraceae</taxon>
        <taxon>Oscillospiraceae incertae sedis</taxon>
    </lineage>
</organism>
<feature type="transmembrane region" description="Helical" evidence="1">
    <location>
        <begin position="50"/>
        <end position="71"/>
    </location>
</feature>
<keyword evidence="1" id="KW-0472">Membrane</keyword>
<evidence type="ECO:0000256" key="1">
    <source>
        <dbReference type="SAM" id="Phobius"/>
    </source>
</evidence>
<dbReference type="Proteomes" id="UP001210809">
    <property type="component" value="Unassembled WGS sequence"/>
</dbReference>
<accession>A0AAW6D7M9</accession>
<keyword evidence="1" id="KW-0812">Transmembrane</keyword>
<protein>
    <recommendedName>
        <fullName evidence="4">TrbC/VIRB2 family</fullName>
    </recommendedName>
</protein>
<sequence length="114" mass="12354">MNKLKKIRNRIYNAISSFMALTFLTMSVFAEGNIANSVIATGTKKLIADVSSWLTSIAITVTAVVCVYLFVRRAMSDEQDKKQWDNRLKITAVSGIGAITATALIGVIASYFGG</sequence>
<name>A0AAW6D7M9_9FIRM</name>
<comment type="caution">
    <text evidence="2">The sequence shown here is derived from an EMBL/GenBank/DDBJ whole genome shotgun (WGS) entry which is preliminary data.</text>
</comment>
<evidence type="ECO:0000313" key="3">
    <source>
        <dbReference type="Proteomes" id="UP001210809"/>
    </source>
</evidence>
<reference evidence="2" key="1">
    <citation type="submission" date="2023-01" db="EMBL/GenBank/DDBJ databases">
        <title>Human gut microbiome strain richness.</title>
        <authorList>
            <person name="Chen-Liaw A."/>
        </authorList>
    </citation>
    <scope>NUCLEOTIDE SEQUENCE</scope>
    <source>
        <strain evidence="2">1001283st1_G1_1001283B150217_161031</strain>
    </source>
</reference>
<evidence type="ECO:0008006" key="4">
    <source>
        <dbReference type="Google" id="ProtNLM"/>
    </source>
</evidence>
<proteinExistence type="predicted"/>